<gene>
    <name evidence="1" type="ORF">DCAR_0101617</name>
</gene>
<dbReference type="Proteomes" id="UP000077755">
    <property type="component" value="Chromosome 1"/>
</dbReference>
<organism evidence="1 2">
    <name type="scientific">Daucus carota subsp. sativus</name>
    <name type="common">Carrot</name>
    <dbReference type="NCBI Taxonomy" id="79200"/>
    <lineage>
        <taxon>Eukaryota</taxon>
        <taxon>Viridiplantae</taxon>
        <taxon>Streptophyta</taxon>
        <taxon>Embryophyta</taxon>
        <taxon>Tracheophyta</taxon>
        <taxon>Spermatophyta</taxon>
        <taxon>Magnoliopsida</taxon>
        <taxon>eudicotyledons</taxon>
        <taxon>Gunneridae</taxon>
        <taxon>Pentapetalae</taxon>
        <taxon>asterids</taxon>
        <taxon>campanulids</taxon>
        <taxon>Apiales</taxon>
        <taxon>Apiaceae</taxon>
        <taxon>Apioideae</taxon>
        <taxon>Scandiceae</taxon>
        <taxon>Daucinae</taxon>
        <taxon>Daucus</taxon>
        <taxon>Daucus sect. Daucus</taxon>
    </lineage>
</organism>
<keyword evidence="2" id="KW-1185">Reference proteome</keyword>
<protein>
    <submittedName>
        <fullName evidence="1">Uncharacterized protein</fullName>
    </submittedName>
</protein>
<sequence length="69" mass="7331">MGIKFSAVLDLKISDGTGQLHVADDKKINVKGADWAVFCLAASSSFDGHSLRAFPTAFPLEAFSLTSKT</sequence>
<dbReference type="AlphaFoldDB" id="A0A166GIH6"/>
<dbReference type="EMBL" id="CP093343">
    <property type="protein sequence ID" value="WOG82453.1"/>
    <property type="molecule type" value="Genomic_DNA"/>
</dbReference>
<dbReference type="Gramene" id="KZN09002">
    <property type="protein sequence ID" value="KZN09002"/>
    <property type="gene ID" value="DCAR_001658"/>
</dbReference>
<evidence type="ECO:0000313" key="2">
    <source>
        <dbReference type="Proteomes" id="UP000077755"/>
    </source>
</evidence>
<proteinExistence type="predicted"/>
<dbReference type="Gene3D" id="2.70.98.50">
    <property type="entry name" value="putative glycoside hydrolase family protein from bacillus halodurans"/>
    <property type="match status" value="1"/>
</dbReference>
<name>A0A166GIH6_DAUCS</name>
<reference evidence="1" key="1">
    <citation type="journal article" date="2016" name="Nat. Genet.">
        <title>A high-quality carrot genome assembly provides new insights into carotenoid accumulation and asterid genome evolution.</title>
        <authorList>
            <person name="Iorizzo M."/>
            <person name="Ellison S."/>
            <person name="Senalik D."/>
            <person name="Zeng P."/>
            <person name="Satapoomin P."/>
            <person name="Huang J."/>
            <person name="Bowman M."/>
            <person name="Iovene M."/>
            <person name="Sanseverino W."/>
            <person name="Cavagnaro P."/>
            <person name="Yildiz M."/>
            <person name="Macko-Podgorni A."/>
            <person name="Moranska E."/>
            <person name="Grzebelus E."/>
            <person name="Grzebelus D."/>
            <person name="Ashrafi H."/>
            <person name="Zheng Z."/>
            <person name="Cheng S."/>
            <person name="Spooner D."/>
            <person name="Van Deynze A."/>
            <person name="Simon P."/>
        </authorList>
    </citation>
    <scope>NUCLEOTIDE SEQUENCE</scope>
    <source>
        <tissue evidence="1">Leaf</tissue>
    </source>
</reference>
<evidence type="ECO:0000313" key="1">
    <source>
        <dbReference type="EMBL" id="WOG82453.1"/>
    </source>
</evidence>
<accession>A0A166GIH6</accession>
<reference evidence="1" key="2">
    <citation type="submission" date="2022-03" db="EMBL/GenBank/DDBJ databases">
        <title>Draft title - Genomic analysis of global carrot germplasm unveils the trajectory of domestication and the origin of high carotenoid orange carrot.</title>
        <authorList>
            <person name="Iorizzo M."/>
            <person name="Ellison S."/>
            <person name="Senalik D."/>
            <person name="Macko-Podgorni A."/>
            <person name="Grzebelus D."/>
            <person name="Bostan H."/>
            <person name="Rolling W."/>
            <person name="Curaba J."/>
            <person name="Simon P."/>
        </authorList>
    </citation>
    <scope>NUCLEOTIDE SEQUENCE</scope>
    <source>
        <tissue evidence="1">Leaf</tissue>
    </source>
</reference>